<feature type="region of interest" description="Disordered" evidence="1">
    <location>
        <begin position="385"/>
        <end position="413"/>
    </location>
</feature>
<organism evidence="3">
    <name type="scientific">Drosophila sechellia</name>
    <name type="common">Fruit fly</name>
    <dbReference type="NCBI Taxonomy" id="7238"/>
    <lineage>
        <taxon>Eukaryota</taxon>
        <taxon>Metazoa</taxon>
        <taxon>Ecdysozoa</taxon>
        <taxon>Arthropoda</taxon>
        <taxon>Hexapoda</taxon>
        <taxon>Insecta</taxon>
        <taxon>Pterygota</taxon>
        <taxon>Neoptera</taxon>
        <taxon>Endopterygota</taxon>
        <taxon>Diptera</taxon>
        <taxon>Brachycera</taxon>
        <taxon>Muscomorpha</taxon>
        <taxon>Ephydroidea</taxon>
        <taxon>Drosophilidae</taxon>
        <taxon>Drosophila</taxon>
        <taxon>Sophophora</taxon>
    </lineage>
</organism>
<dbReference type="STRING" id="7238.B4HWF0"/>
<evidence type="ECO:0000313" key="2">
    <source>
        <dbReference type="EMBL" id="EDW52345.1"/>
    </source>
</evidence>
<dbReference type="EMBL" id="CH480818">
    <property type="protein sequence ID" value="EDW52345.1"/>
    <property type="molecule type" value="Genomic_DNA"/>
</dbReference>
<proteinExistence type="predicted"/>
<feature type="compositionally biased region" description="Pro residues" evidence="1">
    <location>
        <begin position="184"/>
        <end position="193"/>
    </location>
</feature>
<dbReference type="PhylomeDB" id="B4HWF0"/>
<feature type="compositionally biased region" description="Low complexity" evidence="1">
    <location>
        <begin position="169"/>
        <end position="183"/>
    </location>
</feature>
<dbReference type="HOGENOM" id="CLU_258939_0_0_1"/>
<dbReference type="OMA" id="WPREWCL"/>
<name>B4HWF0_DROSE</name>
<protein>
    <submittedName>
        <fullName evidence="2">GM12035</fullName>
    </submittedName>
</protein>
<reference evidence="2 3" key="1">
    <citation type="journal article" date="2007" name="Nature">
        <title>Evolution of genes and genomes on the Drosophila phylogeny.</title>
        <authorList>
            <consortium name="Drosophila 12 Genomes Consortium"/>
            <person name="Clark A.G."/>
            <person name="Eisen M.B."/>
            <person name="Smith D.R."/>
            <person name="Bergman C.M."/>
            <person name="Oliver B."/>
            <person name="Markow T.A."/>
            <person name="Kaufman T.C."/>
            <person name="Kellis M."/>
            <person name="Gelbart W."/>
            <person name="Iyer V.N."/>
            <person name="Pollard D.A."/>
            <person name="Sackton T.B."/>
            <person name="Larracuente A.M."/>
            <person name="Singh N.D."/>
            <person name="Abad J.P."/>
            <person name="Abt D.N."/>
            <person name="Adryan B."/>
            <person name="Aguade M."/>
            <person name="Akashi H."/>
            <person name="Anderson W.W."/>
            <person name="Aquadro C.F."/>
            <person name="Ardell D.H."/>
            <person name="Arguello R."/>
            <person name="Artieri C.G."/>
            <person name="Barbash D.A."/>
            <person name="Barker D."/>
            <person name="Barsanti P."/>
            <person name="Batterham P."/>
            <person name="Batzoglou S."/>
            <person name="Begun D."/>
            <person name="Bhutkar A."/>
            <person name="Blanco E."/>
            <person name="Bosak S.A."/>
            <person name="Bradley R.K."/>
            <person name="Brand A.D."/>
            <person name="Brent M.R."/>
            <person name="Brooks A.N."/>
            <person name="Brown R.H."/>
            <person name="Butlin R.K."/>
            <person name="Caggese C."/>
            <person name="Calvi B.R."/>
            <person name="Bernardo de Carvalho A."/>
            <person name="Caspi A."/>
            <person name="Castrezana S."/>
            <person name="Celniker S.E."/>
            <person name="Chang J.L."/>
            <person name="Chapple C."/>
            <person name="Chatterji S."/>
            <person name="Chinwalla A."/>
            <person name="Civetta A."/>
            <person name="Clifton S.W."/>
            <person name="Comeron J.M."/>
            <person name="Costello J.C."/>
            <person name="Coyne J.A."/>
            <person name="Daub J."/>
            <person name="David R.G."/>
            <person name="Delcher A.L."/>
            <person name="Delehaunty K."/>
            <person name="Do C.B."/>
            <person name="Ebling H."/>
            <person name="Edwards K."/>
            <person name="Eickbush T."/>
            <person name="Evans J.D."/>
            <person name="Filipski A."/>
            <person name="Findeiss S."/>
            <person name="Freyhult E."/>
            <person name="Fulton L."/>
            <person name="Fulton R."/>
            <person name="Garcia A.C."/>
            <person name="Gardiner A."/>
            <person name="Garfield D.A."/>
            <person name="Garvin B.E."/>
            <person name="Gibson G."/>
            <person name="Gilbert D."/>
            <person name="Gnerre S."/>
            <person name="Godfrey J."/>
            <person name="Good R."/>
            <person name="Gotea V."/>
            <person name="Gravely B."/>
            <person name="Greenberg A.J."/>
            <person name="Griffiths-Jones S."/>
            <person name="Gross S."/>
            <person name="Guigo R."/>
            <person name="Gustafson E.A."/>
            <person name="Haerty W."/>
            <person name="Hahn M.W."/>
            <person name="Halligan D.L."/>
            <person name="Halpern A.L."/>
            <person name="Halter G.M."/>
            <person name="Han M.V."/>
            <person name="Heger A."/>
            <person name="Hillier L."/>
            <person name="Hinrichs A.S."/>
            <person name="Holmes I."/>
            <person name="Hoskins R.A."/>
            <person name="Hubisz M.J."/>
            <person name="Hultmark D."/>
            <person name="Huntley M.A."/>
            <person name="Jaffe D.B."/>
            <person name="Jagadeeshan S."/>
            <person name="Jeck W.R."/>
            <person name="Johnson J."/>
            <person name="Jones C.D."/>
            <person name="Jordan W.C."/>
            <person name="Karpen G.H."/>
            <person name="Kataoka E."/>
            <person name="Keightley P.D."/>
            <person name="Kheradpour P."/>
            <person name="Kirkness E.F."/>
            <person name="Koerich L.B."/>
            <person name="Kristiansen K."/>
            <person name="Kudrna D."/>
            <person name="Kulathinal R.J."/>
            <person name="Kumar S."/>
            <person name="Kwok R."/>
            <person name="Lander E."/>
            <person name="Langley C.H."/>
            <person name="Lapoint R."/>
            <person name="Lazzaro B.P."/>
            <person name="Lee S.J."/>
            <person name="Levesque L."/>
            <person name="Li R."/>
            <person name="Lin C.F."/>
            <person name="Lin M.F."/>
            <person name="Lindblad-Toh K."/>
            <person name="Llopart A."/>
            <person name="Long M."/>
            <person name="Low L."/>
            <person name="Lozovsky E."/>
            <person name="Lu J."/>
            <person name="Luo M."/>
            <person name="Machado C.A."/>
            <person name="Makalowski W."/>
            <person name="Marzo M."/>
            <person name="Matsuda M."/>
            <person name="Matzkin L."/>
            <person name="McAllister B."/>
            <person name="McBride C.S."/>
            <person name="McKernan B."/>
            <person name="McKernan K."/>
            <person name="Mendez-Lago M."/>
            <person name="Minx P."/>
            <person name="Mollenhauer M.U."/>
            <person name="Montooth K."/>
            <person name="Mount S.M."/>
            <person name="Mu X."/>
            <person name="Myers E."/>
            <person name="Negre B."/>
            <person name="Newfeld S."/>
            <person name="Nielsen R."/>
            <person name="Noor M.A."/>
            <person name="O'Grady P."/>
            <person name="Pachter L."/>
            <person name="Papaceit M."/>
            <person name="Parisi M.J."/>
            <person name="Parisi M."/>
            <person name="Parts L."/>
            <person name="Pedersen J.S."/>
            <person name="Pesole G."/>
            <person name="Phillippy A.M."/>
            <person name="Ponting C.P."/>
            <person name="Pop M."/>
            <person name="Porcelli D."/>
            <person name="Powell J.R."/>
            <person name="Prohaska S."/>
            <person name="Pruitt K."/>
            <person name="Puig M."/>
            <person name="Quesneville H."/>
            <person name="Ram K.R."/>
            <person name="Rand D."/>
            <person name="Rasmussen M.D."/>
            <person name="Reed L.K."/>
            <person name="Reenan R."/>
            <person name="Reily A."/>
            <person name="Remington K.A."/>
            <person name="Rieger T.T."/>
            <person name="Ritchie M.G."/>
            <person name="Robin C."/>
            <person name="Rogers Y.H."/>
            <person name="Rohde C."/>
            <person name="Rozas J."/>
            <person name="Rubenfield M.J."/>
            <person name="Ruiz A."/>
            <person name="Russo S."/>
            <person name="Salzberg S.L."/>
            <person name="Sanchez-Gracia A."/>
            <person name="Saranga D.J."/>
            <person name="Sato H."/>
            <person name="Schaeffer S.W."/>
            <person name="Schatz M.C."/>
            <person name="Schlenke T."/>
            <person name="Schwartz R."/>
            <person name="Segarra C."/>
            <person name="Singh R.S."/>
            <person name="Sirot L."/>
            <person name="Sirota M."/>
            <person name="Sisneros N.B."/>
            <person name="Smith C.D."/>
            <person name="Smith T.F."/>
            <person name="Spieth J."/>
            <person name="Stage D.E."/>
            <person name="Stark A."/>
            <person name="Stephan W."/>
            <person name="Strausberg R.L."/>
            <person name="Strempel S."/>
            <person name="Sturgill D."/>
            <person name="Sutton G."/>
            <person name="Sutton G.G."/>
            <person name="Tao W."/>
            <person name="Teichmann S."/>
            <person name="Tobari Y.N."/>
            <person name="Tomimura Y."/>
            <person name="Tsolas J.M."/>
            <person name="Valente V.L."/>
            <person name="Venter E."/>
            <person name="Venter J.C."/>
            <person name="Vicario S."/>
            <person name="Vieira F.G."/>
            <person name="Vilella A.J."/>
            <person name="Villasante A."/>
            <person name="Walenz B."/>
            <person name="Wang J."/>
            <person name="Wasserman M."/>
            <person name="Watts T."/>
            <person name="Wilson D."/>
            <person name="Wilson R.K."/>
            <person name="Wing R.A."/>
            <person name="Wolfner M.F."/>
            <person name="Wong A."/>
            <person name="Wong G.K."/>
            <person name="Wu C.I."/>
            <person name="Wu G."/>
            <person name="Yamamoto D."/>
            <person name="Yang H.P."/>
            <person name="Yang S.P."/>
            <person name="Yorke J.A."/>
            <person name="Yoshida K."/>
            <person name="Zdobnov E."/>
            <person name="Zhang P."/>
            <person name="Zhang Y."/>
            <person name="Zimin A.V."/>
            <person name="Baldwin J."/>
            <person name="Abdouelleil A."/>
            <person name="Abdulkadir J."/>
            <person name="Abebe A."/>
            <person name="Abera B."/>
            <person name="Abreu J."/>
            <person name="Acer S.C."/>
            <person name="Aftuck L."/>
            <person name="Alexander A."/>
            <person name="An P."/>
            <person name="Anderson E."/>
            <person name="Anderson S."/>
            <person name="Arachi H."/>
            <person name="Azer M."/>
            <person name="Bachantsang P."/>
            <person name="Barry A."/>
            <person name="Bayul T."/>
            <person name="Berlin A."/>
            <person name="Bessette D."/>
            <person name="Bloom T."/>
            <person name="Blye J."/>
            <person name="Boguslavskiy L."/>
            <person name="Bonnet C."/>
            <person name="Boukhgalter B."/>
            <person name="Bourzgui I."/>
            <person name="Brown A."/>
            <person name="Cahill P."/>
            <person name="Channer S."/>
            <person name="Cheshatsang Y."/>
            <person name="Chuda L."/>
            <person name="Citroen M."/>
            <person name="Collymore A."/>
            <person name="Cooke P."/>
            <person name="Costello M."/>
            <person name="D'Aco K."/>
            <person name="Daza R."/>
            <person name="De Haan G."/>
            <person name="DeGray S."/>
            <person name="DeMaso C."/>
            <person name="Dhargay N."/>
            <person name="Dooley K."/>
            <person name="Dooley E."/>
            <person name="Doricent M."/>
            <person name="Dorje P."/>
            <person name="Dorjee K."/>
            <person name="Dupes A."/>
            <person name="Elong R."/>
            <person name="Falk J."/>
            <person name="Farina A."/>
            <person name="Faro S."/>
            <person name="Ferguson D."/>
            <person name="Fisher S."/>
            <person name="Foley C.D."/>
            <person name="Franke A."/>
            <person name="Friedrich D."/>
            <person name="Gadbois L."/>
            <person name="Gearin G."/>
            <person name="Gearin C.R."/>
            <person name="Giannoukos G."/>
            <person name="Goode T."/>
            <person name="Graham J."/>
            <person name="Grandbois E."/>
            <person name="Grewal S."/>
            <person name="Gyaltsen K."/>
            <person name="Hafez N."/>
            <person name="Hagos B."/>
            <person name="Hall J."/>
            <person name="Henson C."/>
            <person name="Hollinger A."/>
            <person name="Honan T."/>
            <person name="Huard M.D."/>
            <person name="Hughes L."/>
            <person name="Hurhula B."/>
            <person name="Husby M.E."/>
            <person name="Kamat A."/>
            <person name="Kanga B."/>
            <person name="Kashin S."/>
            <person name="Khazanovich D."/>
            <person name="Kisner P."/>
            <person name="Lance K."/>
            <person name="Lara M."/>
            <person name="Lee W."/>
            <person name="Lennon N."/>
            <person name="Letendre F."/>
            <person name="LeVine R."/>
            <person name="Lipovsky A."/>
            <person name="Liu X."/>
            <person name="Liu J."/>
            <person name="Liu S."/>
            <person name="Lokyitsang T."/>
            <person name="Lokyitsang Y."/>
            <person name="Lubonja R."/>
            <person name="Lui A."/>
            <person name="MacDonald P."/>
            <person name="Magnisalis V."/>
            <person name="Maru K."/>
            <person name="Matthews C."/>
            <person name="McCusker W."/>
            <person name="McDonough S."/>
            <person name="Mehta T."/>
            <person name="Meldrim J."/>
            <person name="Meneus L."/>
            <person name="Mihai O."/>
            <person name="Mihalev A."/>
            <person name="Mihova T."/>
            <person name="Mittelman R."/>
            <person name="Mlenga V."/>
            <person name="Montmayeur A."/>
            <person name="Mulrain L."/>
            <person name="Navidi A."/>
            <person name="Naylor J."/>
            <person name="Negash T."/>
            <person name="Nguyen T."/>
            <person name="Nguyen N."/>
            <person name="Nicol R."/>
            <person name="Norbu C."/>
            <person name="Norbu N."/>
            <person name="Novod N."/>
            <person name="O'Neill B."/>
            <person name="Osman S."/>
            <person name="Markiewicz E."/>
            <person name="Oyono O.L."/>
            <person name="Patti C."/>
            <person name="Phunkhang P."/>
            <person name="Pierre F."/>
            <person name="Priest M."/>
            <person name="Raghuraman S."/>
            <person name="Rege F."/>
            <person name="Reyes R."/>
            <person name="Rise C."/>
            <person name="Rogov P."/>
            <person name="Ross K."/>
            <person name="Ryan E."/>
            <person name="Settipalli S."/>
            <person name="Shea T."/>
            <person name="Sherpa N."/>
            <person name="Shi L."/>
            <person name="Shih D."/>
            <person name="Sparrow T."/>
            <person name="Spaulding J."/>
            <person name="Stalker J."/>
            <person name="Stange-Thomann N."/>
            <person name="Stavropoulos S."/>
            <person name="Stone C."/>
            <person name="Strader C."/>
            <person name="Tesfaye S."/>
            <person name="Thomson T."/>
            <person name="Thoulutsang Y."/>
            <person name="Thoulutsang D."/>
            <person name="Topham K."/>
            <person name="Topping I."/>
            <person name="Tsamla T."/>
            <person name="Vassiliev H."/>
            <person name="Vo A."/>
            <person name="Wangchuk T."/>
            <person name="Wangdi T."/>
            <person name="Weiand M."/>
            <person name="Wilkinson J."/>
            <person name="Wilson A."/>
            <person name="Yadav S."/>
            <person name="Young G."/>
            <person name="Yu Q."/>
            <person name="Zembek L."/>
            <person name="Zhong D."/>
            <person name="Zimmer A."/>
            <person name="Zwirko Z."/>
            <person name="Jaffe D.B."/>
            <person name="Alvarez P."/>
            <person name="Brockman W."/>
            <person name="Butler J."/>
            <person name="Chin C."/>
            <person name="Gnerre S."/>
            <person name="Grabherr M."/>
            <person name="Kleber M."/>
            <person name="Mauceli E."/>
            <person name="MacCallum I."/>
        </authorList>
    </citation>
    <scope>NUCLEOTIDE SEQUENCE [LARGE SCALE GENOMIC DNA]</scope>
    <source>
        <strain evidence="3">Rob3c / Tucson 14021-0248.25</strain>
    </source>
</reference>
<keyword evidence="3" id="KW-1185">Reference proteome</keyword>
<gene>
    <name evidence="2" type="primary">Dsec\GM12035</name>
    <name evidence="2" type="ORF">Dsec_GM12035</name>
</gene>
<evidence type="ECO:0000313" key="3">
    <source>
        <dbReference type="Proteomes" id="UP000001292"/>
    </source>
</evidence>
<feature type="region of interest" description="Disordered" evidence="1">
    <location>
        <begin position="155"/>
        <end position="203"/>
    </location>
</feature>
<feature type="compositionally biased region" description="Basic and acidic residues" evidence="1">
    <location>
        <begin position="61"/>
        <end position="75"/>
    </location>
</feature>
<feature type="region of interest" description="Disordered" evidence="1">
    <location>
        <begin position="795"/>
        <end position="829"/>
    </location>
</feature>
<evidence type="ECO:0000256" key="1">
    <source>
        <dbReference type="SAM" id="MobiDB-lite"/>
    </source>
</evidence>
<dbReference type="AlphaFoldDB" id="B4HWF0"/>
<sequence>MFRFYKLYSLYMNNMASGPAGQREWCLCEKLPRAVLHIPVNHRQICQVCGLARRPQAGHDSSSDKDVDQGTEEQKTIIPEQSQVEEPKKSLKTRVKVTIRGKKPKAKNCCRTNCHKCGGLAKAEVVQEGTEAPKEMKFKRYPGRHGLYWKPKGMMSRRQVAKAPPPSTPSSSLTLSPLPSSSPTAPPPPPLPHQEPESARSEMPSLVAMAHTVSNPKNNLLQNYNNLFVSNFIPLQSPITDTFGGAISKRSRNSIRPRIHRSRPLPPLSKVLTNILSSQNSKDDREMGGGLSSCNCKDSQSTDSELASQFCPFDQYEGPSEDALVVNSARYMLHRPKSLHVEPRQDVHNNRIESLNFQFSSTKNTPSPNADNLSGILFMTHSVRKTRPTNSSTPKPAVTQQSNREIKAKESEDLERSSILTSIMDKVFSSQESKSSNYVDDKIPELEDINKTINDMFVEDPERISLKSNESNEHSAFSSNKTNHYEDYSQPVSKSISISNSTWERFCETKPKSTLYKCARCGQHKHREDIFAKIKIKDSKVPGKSDANQIRLNKKIGCAIKQRLNNLRSFSGAQECKKFEHEKKKSLKPADHGVTPELFRENRSMQKRKATDDIPNEENIRRQSIITSIQSKGYSLASQTPINYHSTLKCLNLQAKIDNRDNNPAKIYDQPKITLSKIHHECLQNRPRIALKAVNLNQSQIPDNNFQLRRHKEPSFNWGVMQICETVSHRSLVIPKTLVPTYVGELVHIGQATKCYIKKNILPDYPPSSLFEFRIPDISPNELLSYRSSDDISGSCTPIPHTASPKEQPISHKNPCLPVDPTQPEKSESRKTIYENLELSFTTQKADSFNHPNDKLADYEDQLVDMNEKCINADFSSLSDNNMGHTSNADLKTLRKEEDPLNAYNPKTEITAVGNTFARSKENKENSKDTLYQESRITLQKYSHSKLNNAIRKQIDKSLQQKIKKIMSKPIKLLKSNDSDSVDNLSHRMRNHPLTMLAAPKMAKDDTLAGVFFWLVGCPSCAQLLAKLTVYDPFDQIGRSMIIRPRELSQNQDPREFVANSKDHLLISVPHKQRTFQITVVIDEPQT</sequence>
<feature type="compositionally biased region" description="Polar residues" evidence="1">
    <location>
        <begin position="388"/>
        <end position="403"/>
    </location>
</feature>
<feature type="region of interest" description="Disordered" evidence="1">
    <location>
        <begin position="56"/>
        <end position="91"/>
    </location>
</feature>
<feature type="compositionally biased region" description="Basic and acidic residues" evidence="1">
    <location>
        <begin position="404"/>
        <end position="413"/>
    </location>
</feature>
<dbReference type="Proteomes" id="UP000001292">
    <property type="component" value="Unassembled WGS sequence"/>
</dbReference>
<accession>B4HWF0</accession>